<accession>A0A2I2G287</accession>
<comment type="caution">
    <text evidence="3">The sequence shown here is derived from an EMBL/GenBank/DDBJ whole genome shotgun (WGS) entry which is preliminary data.</text>
</comment>
<feature type="compositionally biased region" description="Basic and acidic residues" evidence="1">
    <location>
        <begin position="162"/>
        <end position="171"/>
    </location>
</feature>
<dbReference type="Proteomes" id="UP000234275">
    <property type="component" value="Unassembled WGS sequence"/>
</dbReference>
<protein>
    <recommendedName>
        <fullName evidence="2">Ubiquitin-like domain-containing protein</fullName>
    </recommendedName>
</protein>
<dbReference type="AlphaFoldDB" id="A0A2I2G287"/>
<sequence length="397" mass="44820">MRSFFKRPSWANTGDGETPHEFYRRADQTYEDIVAASREARIRSINLDCASSPQDRKASRSQYMSDNDHPGDVAFSISPENNQVANRQVNEPIPGVTSQSESSEDKARRSSSIKVPRPSDMRVTAILSTETAKTPRNQTPPQGPCAVDTPVRSPSNTWQDESLARHTHEHEQDSEDDCSPQFDINTGQRHEDSTVQILVSSNIANTKSLVIKRKMHQPLKDVRLAWCEHQNLPQELYRFVLLTWKGRRLFDVTTCKSLGRHANTDLRTSTFRDAHLDDCGGIYIHMEAVMDDRVSNDSLASLRLLPGQHLKDPPNLDDTIECRSFKLVLKCPGYANYQIYASPQTPISQLVAAYRDTHAIRAEQNVYLIFDGDCLDPHSCAADHDMTDDDLVDVIIK</sequence>
<proteinExistence type="predicted"/>
<feature type="region of interest" description="Disordered" evidence="1">
    <location>
        <begin position="46"/>
        <end position="180"/>
    </location>
</feature>
<evidence type="ECO:0000259" key="2">
    <source>
        <dbReference type="SMART" id="SM00213"/>
    </source>
</evidence>
<dbReference type="VEuPathDB" id="FungiDB:P170DRAFT_511661"/>
<dbReference type="GeneID" id="36562617"/>
<dbReference type="Gene3D" id="3.10.20.90">
    <property type="entry name" value="Phosphatidylinositol 3-kinase Catalytic Subunit, Chain A, domain 1"/>
    <property type="match status" value="2"/>
</dbReference>
<feature type="region of interest" description="Disordered" evidence="1">
    <location>
        <begin position="1"/>
        <end position="23"/>
    </location>
</feature>
<organism evidence="3 4">
    <name type="scientific">Aspergillus steynii IBT 23096</name>
    <dbReference type="NCBI Taxonomy" id="1392250"/>
    <lineage>
        <taxon>Eukaryota</taxon>
        <taxon>Fungi</taxon>
        <taxon>Dikarya</taxon>
        <taxon>Ascomycota</taxon>
        <taxon>Pezizomycotina</taxon>
        <taxon>Eurotiomycetes</taxon>
        <taxon>Eurotiomycetidae</taxon>
        <taxon>Eurotiales</taxon>
        <taxon>Aspergillaceae</taxon>
        <taxon>Aspergillus</taxon>
        <taxon>Aspergillus subgen. Circumdati</taxon>
    </lineage>
</organism>
<dbReference type="InterPro" id="IPR000626">
    <property type="entry name" value="Ubiquitin-like_dom"/>
</dbReference>
<feature type="compositionally biased region" description="Polar residues" evidence="1">
    <location>
        <begin position="126"/>
        <end position="140"/>
    </location>
</feature>
<evidence type="ECO:0000313" key="3">
    <source>
        <dbReference type="EMBL" id="PLB47002.1"/>
    </source>
</evidence>
<dbReference type="EMBL" id="MSFO01000006">
    <property type="protein sequence ID" value="PLB47002.1"/>
    <property type="molecule type" value="Genomic_DNA"/>
</dbReference>
<dbReference type="OrthoDB" id="3365399at2759"/>
<dbReference type="InterPro" id="IPR022617">
    <property type="entry name" value="Rad60/SUMO-like_dom"/>
</dbReference>
<dbReference type="SUPFAM" id="SSF54236">
    <property type="entry name" value="Ubiquitin-like"/>
    <property type="match status" value="1"/>
</dbReference>
<dbReference type="Pfam" id="PF11976">
    <property type="entry name" value="Rad60-SLD"/>
    <property type="match status" value="1"/>
</dbReference>
<dbReference type="InterPro" id="IPR029071">
    <property type="entry name" value="Ubiquitin-like_domsf"/>
</dbReference>
<dbReference type="STRING" id="1392250.A0A2I2G287"/>
<keyword evidence="4" id="KW-1185">Reference proteome</keyword>
<feature type="compositionally biased region" description="Polar residues" evidence="1">
    <location>
        <begin position="78"/>
        <end position="89"/>
    </location>
</feature>
<evidence type="ECO:0000313" key="4">
    <source>
        <dbReference type="Proteomes" id="UP000234275"/>
    </source>
</evidence>
<gene>
    <name evidence="3" type="ORF">P170DRAFT_511661</name>
</gene>
<evidence type="ECO:0000256" key="1">
    <source>
        <dbReference type="SAM" id="MobiDB-lite"/>
    </source>
</evidence>
<dbReference type="SMART" id="SM00213">
    <property type="entry name" value="UBQ"/>
    <property type="match status" value="1"/>
</dbReference>
<reference evidence="3 4" key="1">
    <citation type="submission" date="2016-12" db="EMBL/GenBank/DDBJ databases">
        <title>The genomes of Aspergillus section Nigri reveals drivers in fungal speciation.</title>
        <authorList>
            <consortium name="DOE Joint Genome Institute"/>
            <person name="Vesth T.C."/>
            <person name="Nybo J."/>
            <person name="Theobald S."/>
            <person name="Brandl J."/>
            <person name="Frisvad J.C."/>
            <person name="Nielsen K.F."/>
            <person name="Lyhne E.K."/>
            <person name="Kogle M.E."/>
            <person name="Kuo A."/>
            <person name="Riley R."/>
            <person name="Clum A."/>
            <person name="Nolan M."/>
            <person name="Lipzen A."/>
            <person name="Salamov A."/>
            <person name="Henrissat B."/>
            <person name="Wiebenga A."/>
            <person name="De Vries R.P."/>
            <person name="Grigoriev I.V."/>
            <person name="Mortensen U.H."/>
            <person name="Andersen M.R."/>
            <person name="Baker S.E."/>
        </authorList>
    </citation>
    <scope>NUCLEOTIDE SEQUENCE [LARGE SCALE GENOMIC DNA]</scope>
    <source>
        <strain evidence="3 4">IBT 23096</strain>
    </source>
</reference>
<name>A0A2I2G287_9EURO</name>
<dbReference type="RefSeq" id="XP_024702304.1">
    <property type="nucleotide sequence ID" value="XM_024854911.1"/>
</dbReference>
<feature type="domain" description="Ubiquitin-like" evidence="2">
    <location>
        <begin position="325"/>
        <end position="397"/>
    </location>
</feature>